<dbReference type="KEGG" id="ali:AZOLI_0721"/>
<reference evidence="2" key="1">
    <citation type="journal article" date="2011" name="PLoS Genet.">
        <title>Azospirillum genomes reveal transition of bacteria from aquatic to terrestrial environments.</title>
        <authorList>
            <person name="Wisniewski-Dye F."/>
            <person name="Borziak K."/>
            <person name="Khalsa-Moyers G."/>
            <person name="Alexandre G."/>
            <person name="Sukharnikov L.O."/>
            <person name="Wuichet K."/>
            <person name="Hurst G.B."/>
            <person name="McDonald W.H."/>
            <person name="Robertson J.S."/>
            <person name="Barbe V."/>
            <person name="Calteau A."/>
            <person name="Rouy Z."/>
            <person name="Mangenot S."/>
            <person name="Prigent-Combaret C."/>
            <person name="Normand P."/>
            <person name="Boyer M."/>
            <person name="Siguier P."/>
            <person name="Dessaux Y."/>
            <person name="Elmerich C."/>
            <person name="Condemine G."/>
            <person name="Krishnen G."/>
            <person name="Kennedy I."/>
            <person name="Paterson A.H."/>
            <person name="Gonzalez V."/>
            <person name="Mavingui P."/>
            <person name="Zhulin I.B."/>
        </authorList>
    </citation>
    <scope>NUCLEOTIDE SEQUENCE [LARGE SCALE GENOMIC DNA]</scope>
    <source>
        <strain evidence="2">4B</strain>
    </source>
</reference>
<sequence length="459" mass="50037">MLPRGAVDIGGPVHLYLDGSGSMRGFVTVRGESPYLEALRFLPQSLARSAIGMQVFRFATGIEPRPHSGKLEAEILSDGFYRTQAGGSNTQVSAGATHLHEVLRRAASESDTTSVIVSDLFLSAAEVHGGDSGPLRKTLADILHKDLTVAIIGVQAPFNGRVFDLATTPSGVQLTNGFRPFYVLLVGPDARVRSMYDTLRSEVLEGMPAGSHHLAVYSRRPLPKRGWVQRIDLRDGAATASLLSKDVPHTAVEQIAIGRRAGGAEVTLEQEDTKTGWDAAQAAVPDITQASAKSTLHFFGDGRHGCENGWVEDDDHPGLLRLTQGKTDRLSFDVFPQPAATYGLRPKVPYTLDAAVMIPALQPAPPVRHWIQEWGYDASQEKALLDRLAQREKKLTTRLPAKGSKAAPEPEKVEAAESADRFLFPTLNLLSLNDLMVRIIRDNYSAERIHAFRIAFKLD</sequence>
<gene>
    <name evidence="1" type="ordered locus">AZOLI_0721</name>
</gene>
<dbReference type="AlphaFoldDB" id="G7Z3V8"/>
<evidence type="ECO:0000313" key="1">
    <source>
        <dbReference type="EMBL" id="CBS86080.1"/>
    </source>
</evidence>
<keyword evidence="2" id="KW-1185">Reference proteome</keyword>
<dbReference type="STRING" id="862719.AZOLI_0721"/>
<organism evidence="1 2">
    <name type="scientific">Azospirillum lipoferum (strain 4B)</name>
    <dbReference type="NCBI Taxonomy" id="862719"/>
    <lineage>
        <taxon>Bacteria</taxon>
        <taxon>Pseudomonadati</taxon>
        <taxon>Pseudomonadota</taxon>
        <taxon>Alphaproteobacteria</taxon>
        <taxon>Rhodospirillales</taxon>
        <taxon>Azospirillaceae</taxon>
        <taxon>Azospirillum</taxon>
    </lineage>
</organism>
<evidence type="ECO:0000313" key="2">
    <source>
        <dbReference type="Proteomes" id="UP000005667"/>
    </source>
</evidence>
<dbReference type="OrthoDB" id="8478646at2"/>
<dbReference type="EMBL" id="FQ311868">
    <property type="protein sequence ID" value="CBS86080.1"/>
    <property type="molecule type" value="Genomic_DNA"/>
</dbReference>
<name>G7Z3V8_AZOL4</name>
<accession>G7Z3V8</accession>
<dbReference type="Proteomes" id="UP000005667">
    <property type="component" value="Chromosome"/>
</dbReference>
<dbReference type="HOGENOM" id="CLU_595357_0_0_5"/>
<proteinExistence type="predicted"/>
<protein>
    <submittedName>
        <fullName evidence="1">Uncharacterized protein</fullName>
    </submittedName>
</protein>
<dbReference type="RefSeq" id="WP_014247121.1">
    <property type="nucleotide sequence ID" value="NC_016622.1"/>
</dbReference>